<reference evidence="2 3" key="1">
    <citation type="journal article" date="2017" name="PLoS Biol.">
        <title>The sea cucumber genome provides insights into morphological evolution and visceral regeneration.</title>
        <authorList>
            <person name="Zhang X."/>
            <person name="Sun L."/>
            <person name="Yuan J."/>
            <person name="Sun Y."/>
            <person name="Gao Y."/>
            <person name="Zhang L."/>
            <person name="Li S."/>
            <person name="Dai H."/>
            <person name="Hamel J.F."/>
            <person name="Liu C."/>
            <person name="Yu Y."/>
            <person name="Liu S."/>
            <person name="Lin W."/>
            <person name="Guo K."/>
            <person name="Jin S."/>
            <person name="Xu P."/>
            <person name="Storey K.B."/>
            <person name="Huan P."/>
            <person name="Zhang T."/>
            <person name="Zhou Y."/>
            <person name="Zhang J."/>
            <person name="Lin C."/>
            <person name="Li X."/>
            <person name="Xing L."/>
            <person name="Huo D."/>
            <person name="Sun M."/>
            <person name="Wang L."/>
            <person name="Mercier A."/>
            <person name="Li F."/>
            <person name="Yang H."/>
            <person name="Xiang J."/>
        </authorList>
    </citation>
    <scope>NUCLEOTIDE SEQUENCE [LARGE SCALE GENOMIC DNA]</scope>
    <source>
        <strain evidence="2">Shaxun</strain>
        <tissue evidence="2">Muscle</tissue>
    </source>
</reference>
<sequence length="187" mass="20390">MKPVRVNLRDYPQDEPVSDYKVLLHYLTTTSLLKSKVPHAGLDKLQLEDNIRQSNVLNQPSCCPGSIYNMMLTCWSMSAAQRLTFGDIASQLVGTLSDIQKMVATFGPAGIGGIGMFVWRSAPGNRIEVRIAAQRKNYSHESTIGARRKGQGAGDGLALGARSMGRVNNCELGDEELGPFSQGYNVE</sequence>
<accession>A0A2G8JZY3</accession>
<feature type="domain" description="Serine-threonine/tyrosine-protein kinase catalytic" evidence="1">
    <location>
        <begin position="35"/>
        <end position="92"/>
    </location>
</feature>
<dbReference type="Pfam" id="PF07714">
    <property type="entry name" value="PK_Tyr_Ser-Thr"/>
    <property type="match status" value="1"/>
</dbReference>
<evidence type="ECO:0000259" key="1">
    <source>
        <dbReference type="Pfam" id="PF07714"/>
    </source>
</evidence>
<dbReference type="OrthoDB" id="4062651at2759"/>
<dbReference type="GO" id="GO:0004672">
    <property type="term" value="F:protein kinase activity"/>
    <property type="evidence" value="ECO:0007669"/>
    <property type="project" value="InterPro"/>
</dbReference>
<comment type="caution">
    <text evidence="2">The sequence shown here is derived from an EMBL/GenBank/DDBJ whole genome shotgun (WGS) entry which is preliminary data.</text>
</comment>
<proteinExistence type="predicted"/>
<keyword evidence="3" id="KW-1185">Reference proteome</keyword>
<dbReference type="InterPro" id="IPR001245">
    <property type="entry name" value="Ser-Thr/Tyr_kinase_cat_dom"/>
</dbReference>
<organism evidence="2 3">
    <name type="scientific">Stichopus japonicus</name>
    <name type="common">Sea cucumber</name>
    <dbReference type="NCBI Taxonomy" id="307972"/>
    <lineage>
        <taxon>Eukaryota</taxon>
        <taxon>Metazoa</taxon>
        <taxon>Echinodermata</taxon>
        <taxon>Eleutherozoa</taxon>
        <taxon>Echinozoa</taxon>
        <taxon>Holothuroidea</taxon>
        <taxon>Aspidochirotacea</taxon>
        <taxon>Aspidochirotida</taxon>
        <taxon>Stichopodidae</taxon>
        <taxon>Apostichopus</taxon>
    </lineage>
</organism>
<evidence type="ECO:0000313" key="3">
    <source>
        <dbReference type="Proteomes" id="UP000230750"/>
    </source>
</evidence>
<dbReference type="Proteomes" id="UP000230750">
    <property type="component" value="Unassembled WGS sequence"/>
</dbReference>
<protein>
    <recommendedName>
        <fullName evidence="1">Serine-threonine/tyrosine-protein kinase catalytic domain-containing protein</fullName>
    </recommendedName>
</protein>
<dbReference type="InterPro" id="IPR011009">
    <property type="entry name" value="Kinase-like_dom_sf"/>
</dbReference>
<name>A0A2G8JZY3_STIJA</name>
<dbReference type="SUPFAM" id="SSF56112">
    <property type="entry name" value="Protein kinase-like (PK-like)"/>
    <property type="match status" value="1"/>
</dbReference>
<evidence type="ECO:0000313" key="2">
    <source>
        <dbReference type="EMBL" id="PIK41302.1"/>
    </source>
</evidence>
<dbReference type="STRING" id="307972.A0A2G8JZY3"/>
<dbReference type="EMBL" id="MRZV01001031">
    <property type="protein sequence ID" value="PIK41302.1"/>
    <property type="molecule type" value="Genomic_DNA"/>
</dbReference>
<dbReference type="AlphaFoldDB" id="A0A2G8JZY3"/>
<gene>
    <name evidence="2" type="ORF">BSL78_21849</name>
</gene>
<dbReference type="Gene3D" id="1.10.510.10">
    <property type="entry name" value="Transferase(Phosphotransferase) domain 1"/>
    <property type="match status" value="1"/>
</dbReference>